<dbReference type="InterPro" id="IPR019903">
    <property type="entry name" value="RIC_family"/>
</dbReference>
<evidence type="ECO:0000313" key="6">
    <source>
        <dbReference type="EMBL" id="RGK52574.1"/>
    </source>
</evidence>
<comment type="subcellular location">
    <subcellularLocation>
        <location evidence="1">Cytoplasm</location>
    </subcellularLocation>
</comment>
<keyword evidence="3" id="KW-0479">Metal-binding</keyword>
<sequence length="242" mass="27687">MKTIDWKYTSVGQIVADDFAAASVFKKYGIDFCCHGEVMLEKACADLGLAVEEVEQALLRQGEAGNGRISFASWPLDLLMDYILKIHHRGIRARGPELLALLEKVERVHGEAHPELHELKALIGESLEDLEMHLQKEENVLFPYLYELYAAKEQGQRMAPMHCGTIANPIRVMKMEHEGEGNRYLHIIQLTNHFSVPQDGCASYRLLMQELEAFVDALFEHIHLENNLLFPRFEDIEREIVC</sequence>
<dbReference type="PANTHER" id="PTHR36438">
    <property type="entry name" value="IRON-SULFUR CLUSTER REPAIR PROTEIN YTFE"/>
    <property type="match status" value="1"/>
</dbReference>
<evidence type="ECO:0000259" key="5">
    <source>
        <dbReference type="Pfam" id="PF01814"/>
    </source>
</evidence>
<evidence type="ECO:0000313" key="7">
    <source>
        <dbReference type="Proteomes" id="UP000260862"/>
    </source>
</evidence>
<feature type="domain" description="Hemerythrin-like" evidence="5">
    <location>
        <begin position="82"/>
        <end position="232"/>
    </location>
</feature>
<dbReference type="Pfam" id="PF01814">
    <property type="entry name" value="Hemerythrin"/>
    <property type="match status" value="1"/>
</dbReference>
<dbReference type="GO" id="GO:0046872">
    <property type="term" value="F:metal ion binding"/>
    <property type="evidence" value="ECO:0007669"/>
    <property type="project" value="UniProtKB-KW"/>
</dbReference>
<dbReference type="EMBL" id="QSQT01000029">
    <property type="protein sequence ID" value="RGK52574.1"/>
    <property type="molecule type" value="Genomic_DNA"/>
</dbReference>
<dbReference type="NCBIfam" id="TIGR03652">
    <property type="entry name" value="FeS_repair_RIC"/>
    <property type="match status" value="1"/>
</dbReference>
<evidence type="ECO:0000256" key="1">
    <source>
        <dbReference type="ARBA" id="ARBA00004496"/>
    </source>
</evidence>
<protein>
    <submittedName>
        <fullName evidence="6">Iron-sulfur cluster repair di-iron protein</fullName>
    </submittedName>
</protein>
<proteinExistence type="predicted"/>
<organism evidence="6 7">
    <name type="scientific">Phocaeicola plebeius</name>
    <dbReference type="NCBI Taxonomy" id="310297"/>
    <lineage>
        <taxon>Bacteria</taxon>
        <taxon>Pseudomonadati</taxon>
        <taxon>Bacteroidota</taxon>
        <taxon>Bacteroidia</taxon>
        <taxon>Bacteroidales</taxon>
        <taxon>Bacteroidaceae</taxon>
        <taxon>Phocaeicola</taxon>
    </lineage>
</organism>
<evidence type="ECO:0000256" key="3">
    <source>
        <dbReference type="ARBA" id="ARBA00022723"/>
    </source>
</evidence>
<dbReference type="InterPro" id="IPR012312">
    <property type="entry name" value="Hemerythrin-like"/>
</dbReference>
<keyword evidence="4" id="KW-0408">Iron</keyword>
<reference evidence="6 7" key="1">
    <citation type="submission" date="2018-08" db="EMBL/GenBank/DDBJ databases">
        <title>A genome reference for cultivated species of the human gut microbiota.</title>
        <authorList>
            <person name="Zou Y."/>
            <person name="Xue W."/>
            <person name="Luo G."/>
        </authorList>
    </citation>
    <scope>NUCLEOTIDE SEQUENCE [LARGE SCALE GENOMIC DNA]</scope>
    <source>
        <strain evidence="6 7">TF10-3AC</strain>
    </source>
</reference>
<dbReference type="AlphaFoldDB" id="A0A3E4MSS1"/>
<dbReference type="Proteomes" id="UP000260862">
    <property type="component" value="Unassembled WGS sequence"/>
</dbReference>
<dbReference type="Pfam" id="PF04405">
    <property type="entry name" value="ScdA_N"/>
    <property type="match status" value="1"/>
</dbReference>
<name>A0A3E4MSS1_9BACT</name>
<dbReference type="PANTHER" id="PTHR36438:SF1">
    <property type="entry name" value="IRON-SULFUR CLUSTER REPAIR PROTEIN YTFE"/>
    <property type="match status" value="1"/>
</dbReference>
<evidence type="ECO:0000256" key="4">
    <source>
        <dbReference type="ARBA" id="ARBA00023004"/>
    </source>
</evidence>
<dbReference type="RefSeq" id="WP_117673737.1">
    <property type="nucleotide sequence ID" value="NZ_CABOGR010000029.1"/>
</dbReference>
<accession>A0A3E4MSS1</accession>
<comment type="caution">
    <text evidence="6">The sequence shown here is derived from an EMBL/GenBank/DDBJ whole genome shotgun (WGS) entry which is preliminary data.</text>
</comment>
<evidence type="ECO:0000256" key="2">
    <source>
        <dbReference type="ARBA" id="ARBA00022490"/>
    </source>
</evidence>
<gene>
    <name evidence="6" type="primary">ric</name>
    <name evidence="6" type="ORF">DXD04_13290</name>
</gene>
<keyword evidence="7" id="KW-1185">Reference proteome</keyword>
<keyword evidence="2" id="KW-0963">Cytoplasm</keyword>
<dbReference type="Gene3D" id="1.20.120.520">
    <property type="entry name" value="nmb1532 protein domain like"/>
    <property type="match status" value="1"/>
</dbReference>
<dbReference type="GO" id="GO:0005737">
    <property type="term" value="C:cytoplasm"/>
    <property type="evidence" value="ECO:0007669"/>
    <property type="project" value="UniProtKB-SubCell"/>
</dbReference>